<dbReference type="Proteomes" id="UP001165143">
    <property type="component" value="Unassembled WGS sequence"/>
</dbReference>
<feature type="region of interest" description="Disordered" evidence="1">
    <location>
        <begin position="1"/>
        <end position="20"/>
    </location>
</feature>
<dbReference type="EMBL" id="BSRX01000001">
    <property type="protein sequence ID" value="GLW52173.1"/>
    <property type="molecule type" value="Genomic_DNA"/>
</dbReference>
<comment type="caution">
    <text evidence="3">The sequence shown here is derived from an EMBL/GenBank/DDBJ whole genome shotgun (WGS) entry which is preliminary data.</text>
</comment>
<dbReference type="AlphaFoldDB" id="A0A9W6PBZ3"/>
<feature type="transmembrane region" description="Helical" evidence="2">
    <location>
        <begin position="33"/>
        <end position="55"/>
    </location>
</feature>
<dbReference type="OrthoDB" id="9985762at2"/>
<keyword evidence="2" id="KW-0812">Transmembrane</keyword>
<evidence type="ECO:0000313" key="3">
    <source>
        <dbReference type="EMBL" id="GLW52173.1"/>
    </source>
</evidence>
<evidence type="ECO:0000256" key="2">
    <source>
        <dbReference type="SAM" id="Phobius"/>
    </source>
</evidence>
<protein>
    <recommendedName>
        <fullName evidence="5">PH domain-containing protein</fullName>
    </recommendedName>
</protein>
<evidence type="ECO:0000313" key="4">
    <source>
        <dbReference type="Proteomes" id="UP001165143"/>
    </source>
</evidence>
<evidence type="ECO:0000256" key="1">
    <source>
        <dbReference type="SAM" id="MobiDB-lite"/>
    </source>
</evidence>
<feature type="transmembrane region" description="Helical" evidence="2">
    <location>
        <begin position="61"/>
        <end position="83"/>
    </location>
</feature>
<evidence type="ECO:0008006" key="5">
    <source>
        <dbReference type="Google" id="ProtNLM"/>
    </source>
</evidence>
<gene>
    <name evidence="3" type="ORF">Kpho01_01840</name>
</gene>
<sequence>MSARRPRRPPDVGWRPRGGGAPTLTVRRPLPRAVLRALVGWPVPVITPGVCLFAVLSNHAAPAGVALTVAAVLLLAQSFRSVLRTSVEFRARELVVTNSFARYALSPDRIREIGYCWNSRGQSGLDIDLTDGRSIDLGVSIGLSPQGRAELCDLLHDWARANRVHTRFQVLGPRKLWSD</sequence>
<proteinExistence type="predicted"/>
<organism evidence="3 4">
    <name type="scientific">Kitasatospora phosalacinea</name>
    <dbReference type="NCBI Taxonomy" id="2065"/>
    <lineage>
        <taxon>Bacteria</taxon>
        <taxon>Bacillati</taxon>
        <taxon>Actinomycetota</taxon>
        <taxon>Actinomycetes</taxon>
        <taxon>Kitasatosporales</taxon>
        <taxon>Streptomycetaceae</taxon>
        <taxon>Kitasatospora</taxon>
    </lineage>
</organism>
<keyword evidence="2" id="KW-1133">Transmembrane helix</keyword>
<name>A0A9W6PBZ3_9ACTN</name>
<accession>A0A9W6PBZ3</accession>
<keyword evidence="2" id="KW-0472">Membrane</keyword>
<reference evidence="3" key="1">
    <citation type="submission" date="2023-02" db="EMBL/GenBank/DDBJ databases">
        <title>Kitasatospora phosalacinea NBRC 14362.</title>
        <authorList>
            <person name="Ichikawa N."/>
            <person name="Sato H."/>
            <person name="Tonouchi N."/>
        </authorList>
    </citation>
    <scope>NUCLEOTIDE SEQUENCE</scope>
    <source>
        <strain evidence="3">NBRC 14362</strain>
    </source>
</reference>
<dbReference type="RefSeq" id="WP_033252599.1">
    <property type="nucleotide sequence ID" value="NZ_BSRX01000001.1"/>
</dbReference>